<name>A0ABY4ERK4_9BACI</name>
<keyword evidence="5" id="KW-1185">Reference proteome</keyword>
<evidence type="ECO:0000259" key="3">
    <source>
        <dbReference type="PROSITE" id="PS51186"/>
    </source>
</evidence>
<keyword evidence="1" id="KW-0808">Transferase</keyword>
<dbReference type="PANTHER" id="PTHR43877:SF5">
    <property type="entry name" value="BLL8307 PROTEIN"/>
    <property type="match status" value="1"/>
</dbReference>
<reference evidence="4 5" key="1">
    <citation type="submission" date="2022-04" db="EMBL/GenBank/DDBJ databases">
        <title>Gracilibacillus sp. isolated from saltern.</title>
        <authorList>
            <person name="Won M."/>
            <person name="Lee C.-M."/>
            <person name="Woen H.-Y."/>
            <person name="Kwon S.-W."/>
        </authorList>
    </citation>
    <scope>NUCLEOTIDE SEQUENCE [LARGE SCALE GENOMIC DNA]</scope>
    <source>
        <strain evidence="4 5">SSWR10-1</strain>
    </source>
</reference>
<evidence type="ECO:0000313" key="4">
    <source>
        <dbReference type="EMBL" id="UOQ47065.1"/>
    </source>
</evidence>
<dbReference type="InterPro" id="IPR016181">
    <property type="entry name" value="Acyl_CoA_acyltransferase"/>
</dbReference>
<dbReference type="RefSeq" id="WP_244715824.1">
    <property type="nucleotide sequence ID" value="NZ_CP095072.1"/>
</dbReference>
<evidence type="ECO:0000256" key="2">
    <source>
        <dbReference type="ARBA" id="ARBA00023315"/>
    </source>
</evidence>
<dbReference type="Pfam" id="PF00583">
    <property type="entry name" value="Acetyltransf_1"/>
    <property type="match status" value="1"/>
</dbReference>
<dbReference type="SUPFAM" id="SSF55729">
    <property type="entry name" value="Acyl-CoA N-acyltransferases (Nat)"/>
    <property type="match status" value="1"/>
</dbReference>
<sequence>MEIKKDNLQGTEIKELIIDHLKSMTLHSPPESIHALNLDELRKPDITFWAVWEGEQLLGCGALKELNATNGEIKSMKTSSQHLRKGISTHLLQFIIEEAKRRGYARLSLETGSMAAFAPARKLYKKFGFRYCEPFSDYREDENSVFMTKEINV</sequence>
<dbReference type="PROSITE" id="PS51186">
    <property type="entry name" value="GNAT"/>
    <property type="match status" value="1"/>
</dbReference>
<dbReference type="CDD" id="cd04301">
    <property type="entry name" value="NAT_SF"/>
    <property type="match status" value="1"/>
</dbReference>
<keyword evidence="2" id="KW-0012">Acyltransferase</keyword>
<evidence type="ECO:0000256" key="1">
    <source>
        <dbReference type="ARBA" id="ARBA00022679"/>
    </source>
</evidence>
<dbReference type="PANTHER" id="PTHR43877">
    <property type="entry name" value="AMINOALKYLPHOSPHONATE N-ACETYLTRANSFERASE-RELATED-RELATED"/>
    <property type="match status" value="1"/>
</dbReference>
<proteinExistence type="predicted"/>
<accession>A0ABY4ERK4</accession>
<feature type="domain" description="N-acetyltransferase" evidence="3">
    <location>
        <begin position="1"/>
        <end position="152"/>
    </location>
</feature>
<organism evidence="4 5">
    <name type="scientific">Gracilibacillus caseinilyticus</name>
    <dbReference type="NCBI Taxonomy" id="2932256"/>
    <lineage>
        <taxon>Bacteria</taxon>
        <taxon>Bacillati</taxon>
        <taxon>Bacillota</taxon>
        <taxon>Bacilli</taxon>
        <taxon>Bacillales</taxon>
        <taxon>Bacillaceae</taxon>
        <taxon>Gracilibacillus</taxon>
    </lineage>
</organism>
<dbReference type="EMBL" id="CP095072">
    <property type="protein sequence ID" value="UOQ47065.1"/>
    <property type="molecule type" value="Genomic_DNA"/>
</dbReference>
<dbReference type="InterPro" id="IPR050832">
    <property type="entry name" value="Bact_Acetyltransf"/>
</dbReference>
<protein>
    <submittedName>
        <fullName evidence="4">GNAT family N-acetyltransferase</fullName>
    </submittedName>
</protein>
<gene>
    <name evidence="4" type="ORF">MUN88_13345</name>
</gene>
<dbReference type="Gene3D" id="3.40.630.30">
    <property type="match status" value="1"/>
</dbReference>
<evidence type="ECO:0000313" key="5">
    <source>
        <dbReference type="Proteomes" id="UP000831782"/>
    </source>
</evidence>
<dbReference type="Proteomes" id="UP000831782">
    <property type="component" value="Chromosome"/>
</dbReference>
<dbReference type="InterPro" id="IPR000182">
    <property type="entry name" value="GNAT_dom"/>
</dbReference>